<keyword evidence="5" id="KW-1185">Reference proteome</keyword>
<sequence length="280" mass="28768">MSLGEDGYDEDHGLTRTRLPEGEGDPYAPRRGRGGRGGARAGMSSRNLITVVGVVVLLIAAIAFANRGSGSGSDDAKKSGDEVSAGATAPSGVKPVGGKNGGIASGFARTQQGAQSAATNFAVALGGNGMFEKASRHAIVDAIHTPDAARDLQAKLDQAYGTGFLKSLGLNDDGSAPKGQTFVSRTIPVGTKATAFNDSEATVEVWCTGLVGLAGEGSTKPVAQTWFTVTEKLRWTNDDWKLTSSEQKQGPAPVSGDLRASSADEITNAVNGYGGFTYAR</sequence>
<protein>
    <recommendedName>
        <fullName evidence="3">DUF8175 domain-containing protein</fullName>
    </recommendedName>
</protein>
<feature type="region of interest" description="Disordered" evidence="1">
    <location>
        <begin position="1"/>
        <end position="42"/>
    </location>
</feature>
<feature type="domain" description="DUF8175" evidence="3">
    <location>
        <begin position="100"/>
        <end position="255"/>
    </location>
</feature>
<dbReference type="RefSeq" id="WP_106681577.1">
    <property type="nucleotide sequence ID" value="NZ_PXWG01000157.1"/>
</dbReference>
<dbReference type="Proteomes" id="UP000242427">
    <property type="component" value="Unassembled WGS sequence"/>
</dbReference>
<feature type="compositionally biased region" description="Basic and acidic residues" evidence="1">
    <location>
        <begin position="10"/>
        <end position="21"/>
    </location>
</feature>
<dbReference type="AlphaFoldDB" id="A0A9X7PEE2"/>
<feature type="region of interest" description="Disordered" evidence="1">
    <location>
        <begin position="68"/>
        <end position="98"/>
    </location>
</feature>
<dbReference type="OrthoDB" id="3209305at2"/>
<proteinExistence type="predicted"/>
<feature type="transmembrane region" description="Helical" evidence="2">
    <location>
        <begin position="48"/>
        <end position="65"/>
    </location>
</feature>
<comment type="caution">
    <text evidence="4">The sequence shown here is derived from an EMBL/GenBank/DDBJ whole genome shotgun (WGS) entry which is preliminary data.</text>
</comment>
<accession>A0A9X7PEE2</accession>
<keyword evidence="2" id="KW-0472">Membrane</keyword>
<gene>
    <name evidence="4" type="ORF">B7P34_31365</name>
</gene>
<evidence type="ECO:0000256" key="1">
    <source>
        <dbReference type="SAM" id="MobiDB-lite"/>
    </source>
</evidence>
<evidence type="ECO:0000313" key="5">
    <source>
        <dbReference type="Proteomes" id="UP000242427"/>
    </source>
</evidence>
<evidence type="ECO:0000313" key="4">
    <source>
        <dbReference type="EMBL" id="PSJ24833.1"/>
    </source>
</evidence>
<evidence type="ECO:0000259" key="3">
    <source>
        <dbReference type="Pfam" id="PF26526"/>
    </source>
</evidence>
<keyword evidence="2" id="KW-0812">Transmembrane</keyword>
<name>A0A9X7PEE2_9ACTN</name>
<reference evidence="4 5" key="1">
    <citation type="submission" date="2018-03" db="EMBL/GenBank/DDBJ databases">
        <title>Chitinolytic properties of Streptosporangium nondiastaticum TBG75A20.</title>
        <authorList>
            <person name="Gayathri V."/>
            <person name="Shiburaj S."/>
        </authorList>
    </citation>
    <scope>NUCLEOTIDE SEQUENCE [LARGE SCALE GENOMIC DNA]</scope>
    <source>
        <strain evidence="4 5">TBG75A20</strain>
    </source>
</reference>
<keyword evidence="2" id="KW-1133">Transmembrane helix</keyword>
<dbReference type="Pfam" id="PF26526">
    <property type="entry name" value="DUF8175"/>
    <property type="match status" value="1"/>
</dbReference>
<organism evidence="4 5">
    <name type="scientific">Streptosporangium nondiastaticum</name>
    <dbReference type="NCBI Taxonomy" id="35764"/>
    <lineage>
        <taxon>Bacteria</taxon>
        <taxon>Bacillati</taxon>
        <taxon>Actinomycetota</taxon>
        <taxon>Actinomycetes</taxon>
        <taxon>Streptosporangiales</taxon>
        <taxon>Streptosporangiaceae</taxon>
        <taxon>Streptosporangium</taxon>
    </lineage>
</organism>
<dbReference type="EMBL" id="PXWG01000157">
    <property type="protein sequence ID" value="PSJ24833.1"/>
    <property type="molecule type" value="Genomic_DNA"/>
</dbReference>
<evidence type="ECO:0000256" key="2">
    <source>
        <dbReference type="SAM" id="Phobius"/>
    </source>
</evidence>
<dbReference type="InterPro" id="IPR058488">
    <property type="entry name" value="DUF8175"/>
</dbReference>